<feature type="region of interest" description="Disordered" evidence="1">
    <location>
        <begin position="240"/>
        <end position="263"/>
    </location>
</feature>
<proteinExistence type="predicted"/>
<evidence type="ECO:0000313" key="2">
    <source>
        <dbReference type="EMBL" id="QSS62237.1"/>
    </source>
</evidence>
<dbReference type="VEuPathDB" id="FungiDB:I7I51_04414"/>
<name>A0A8A1MDK3_AJECA</name>
<dbReference type="OrthoDB" id="10515979at2759"/>
<gene>
    <name evidence="2" type="ORF">I7I51_04414</name>
</gene>
<protein>
    <submittedName>
        <fullName evidence="2">Uncharacterized protein</fullName>
    </submittedName>
</protein>
<dbReference type="Proteomes" id="UP000663671">
    <property type="component" value="Chromosome 5"/>
</dbReference>
<accession>A0A8A1MDK3</accession>
<organism evidence="2 3">
    <name type="scientific">Ajellomyces capsulatus</name>
    <name type="common">Darling's disease fungus</name>
    <name type="synonym">Histoplasma capsulatum</name>
    <dbReference type="NCBI Taxonomy" id="5037"/>
    <lineage>
        <taxon>Eukaryota</taxon>
        <taxon>Fungi</taxon>
        <taxon>Dikarya</taxon>
        <taxon>Ascomycota</taxon>
        <taxon>Pezizomycotina</taxon>
        <taxon>Eurotiomycetes</taxon>
        <taxon>Eurotiomycetidae</taxon>
        <taxon>Onygenales</taxon>
        <taxon>Ajellomycetaceae</taxon>
        <taxon>Histoplasma</taxon>
    </lineage>
</organism>
<reference evidence="2" key="1">
    <citation type="submission" date="2021-01" db="EMBL/GenBank/DDBJ databases">
        <title>Chromosome-level genome assembly of a human fungal pathogen reveals clustering of transcriptionally co-regulated genes.</title>
        <authorList>
            <person name="Voorhies M."/>
            <person name="Cohen S."/>
            <person name="Shea T.P."/>
            <person name="Petrus S."/>
            <person name="Munoz J.F."/>
            <person name="Poplawski S."/>
            <person name="Goldman W.E."/>
            <person name="Michael T."/>
            <person name="Cuomo C.A."/>
            <person name="Sil A."/>
            <person name="Beyhan S."/>
        </authorList>
    </citation>
    <scope>NUCLEOTIDE SEQUENCE</scope>
    <source>
        <strain evidence="2">WU24</strain>
    </source>
</reference>
<sequence>MSNAAGCLQPGGIGGDHHQPLRLPRRLVLTSYYCWGHPRRWHNLVCRRILLLLRSIVAIIIATSRGKNDAVGRSGTPSGVSSIYCFLSSRTLSLAPLPLSVNLASRCARDTNETRSRLDAFDFPSIMKWQSMAGHTLVFPQTTSRGMLRISSPQSQEFSASSFPRMDYECLSSGFRMPMWSQKAAPGEQASASGPYRPRKYWRTMHQLASCIQSKNFRKVMLVDIRARVYNLHQVASEKHSFTDTTENTPTGPPNLERSGESRVTPTDCTIWSLNSLYFTSNDAENWNKPSIQLRQRALLDLFSQAAANFQLSFAFGTYLRTSHAVSSPIHAYFRGPWSIFDATINKTTAV</sequence>
<evidence type="ECO:0000313" key="3">
    <source>
        <dbReference type="Proteomes" id="UP000663671"/>
    </source>
</evidence>
<dbReference type="AlphaFoldDB" id="A0A8A1MDK3"/>
<evidence type="ECO:0000256" key="1">
    <source>
        <dbReference type="SAM" id="MobiDB-lite"/>
    </source>
</evidence>
<dbReference type="EMBL" id="CP069111">
    <property type="protein sequence ID" value="QSS62237.1"/>
    <property type="molecule type" value="Genomic_DNA"/>
</dbReference>